<dbReference type="InterPro" id="IPR011701">
    <property type="entry name" value="MFS"/>
</dbReference>
<feature type="transmembrane region" description="Helical" evidence="7">
    <location>
        <begin position="197"/>
        <end position="216"/>
    </location>
</feature>
<protein>
    <submittedName>
        <fullName evidence="9">MFS transporter</fullName>
    </submittedName>
</protein>
<evidence type="ECO:0000256" key="1">
    <source>
        <dbReference type="ARBA" id="ARBA00004651"/>
    </source>
</evidence>
<evidence type="ECO:0000256" key="5">
    <source>
        <dbReference type="ARBA" id="ARBA00022989"/>
    </source>
</evidence>
<dbReference type="OrthoDB" id="3690818at2"/>
<dbReference type="GO" id="GO:0005886">
    <property type="term" value="C:plasma membrane"/>
    <property type="evidence" value="ECO:0007669"/>
    <property type="project" value="UniProtKB-SubCell"/>
</dbReference>
<feature type="transmembrane region" description="Helical" evidence="7">
    <location>
        <begin position="94"/>
        <end position="115"/>
    </location>
</feature>
<reference evidence="9" key="1">
    <citation type="submission" date="2014-12" db="EMBL/GenBank/DDBJ databases">
        <title>The draft genome of the Tatumella morbirosei type strain, LMG23360T isolated from pineapple rot.</title>
        <authorList>
            <person name="Smits T.H."/>
            <person name="Palmer M."/>
            <person name="Venter S.N."/>
            <person name="Duffy B."/>
            <person name="Steenkamp E.T."/>
            <person name="Chan W.Y."/>
            <person name="Coutinho T.A."/>
            <person name="Coetzee M.P."/>
            <person name="De Maayer P."/>
        </authorList>
    </citation>
    <scope>NUCLEOTIDE SEQUENCE [LARGE SCALE GENOMIC DNA]</scope>
    <source>
        <strain evidence="9">LMG 23360</strain>
    </source>
</reference>
<evidence type="ECO:0000313" key="9">
    <source>
        <dbReference type="EMBL" id="KGD70305.1"/>
    </source>
</evidence>
<dbReference type="InterPro" id="IPR020846">
    <property type="entry name" value="MFS_dom"/>
</dbReference>
<dbReference type="PANTHER" id="PTHR43045">
    <property type="entry name" value="SHIKIMATE TRANSPORTER"/>
    <property type="match status" value="1"/>
</dbReference>
<feature type="transmembrane region" description="Helical" evidence="7">
    <location>
        <begin position="21"/>
        <end position="47"/>
    </location>
</feature>
<name>A0A095V676_9GAMM</name>
<dbReference type="CDD" id="cd17369">
    <property type="entry name" value="MFS_ShiA_like"/>
    <property type="match status" value="1"/>
</dbReference>
<evidence type="ECO:0000256" key="7">
    <source>
        <dbReference type="SAM" id="Phobius"/>
    </source>
</evidence>
<dbReference type="EMBL" id="JPKR02000005">
    <property type="protein sequence ID" value="KGD70305.1"/>
    <property type="molecule type" value="Genomic_DNA"/>
</dbReference>
<keyword evidence="6 7" id="KW-0472">Membrane</keyword>
<evidence type="ECO:0000256" key="3">
    <source>
        <dbReference type="ARBA" id="ARBA00022475"/>
    </source>
</evidence>
<evidence type="ECO:0000256" key="4">
    <source>
        <dbReference type="ARBA" id="ARBA00022692"/>
    </source>
</evidence>
<keyword evidence="2" id="KW-0813">Transport</keyword>
<proteinExistence type="predicted"/>
<feature type="domain" description="Major facilitator superfamily (MFS) profile" evidence="8">
    <location>
        <begin position="21"/>
        <end position="429"/>
    </location>
</feature>
<dbReference type="GO" id="GO:0022857">
    <property type="term" value="F:transmembrane transporter activity"/>
    <property type="evidence" value="ECO:0007669"/>
    <property type="project" value="InterPro"/>
</dbReference>
<feature type="transmembrane region" description="Helical" evidence="7">
    <location>
        <begin position="378"/>
        <end position="401"/>
    </location>
</feature>
<comment type="subcellular location">
    <subcellularLocation>
        <location evidence="1">Cell membrane</location>
        <topology evidence="1">Multi-pass membrane protein</topology>
    </subcellularLocation>
</comment>
<evidence type="ECO:0000256" key="6">
    <source>
        <dbReference type="ARBA" id="ARBA00023136"/>
    </source>
</evidence>
<keyword evidence="5 7" id="KW-1133">Transmembrane helix</keyword>
<keyword evidence="4 7" id="KW-0812">Transmembrane</keyword>
<feature type="transmembrane region" description="Helical" evidence="7">
    <location>
        <begin position="247"/>
        <end position="270"/>
    </location>
</feature>
<feature type="transmembrane region" description="Helical" evidence="7">
    <location>
        <begin position="282"/>
        <end position="301"/>
    </location>
</feature>
<dbReference type="AlphaFoldDB" id="A0A095V676"/>
<evidence type="ECO:0000259" key="8">
    <source>
        <dbReference type="PROSITE" id="PS50850"/>
    </source>
</evidence>
<dbReference type="PROSITE" id="PS50850">
    <property type="entry name" value="MFS"/>
    <property type="match status" value="1"/>
</dbReference>
<evidence type="ECO:0000256" key="2">
    <source>
        <dbReference type="ARBA" id="ARBA00022448"/>
    </source>
</evidence>
<feature type="transmembrane region" description="Helical" evidence="7">
    <location>
        <begin position="313"/>
        <end position="332"/>
    </location>
</feature>
<dbReference type="RefSeq" id="WP_038023629.1">
    <property type="nucleotide sequence ID" value="NZ_JPKR02000005.1"/>
</dbReference>
<dbReference type="Proteomes" id="UP000029577">
    <property type="component" value="Unassembled WGS sequence"/>
</dbReference>
<organism evidence="9 10">
    <name type="scientific">Tatumella morbirosei</name>
    <dbReference type="NCBI Taxonomy" id="642227"/>
    <lineage>
        <taxon>Bacteria</taxon>
        <taxon>Pseudomonadati</taxon>
        <taxon>Pseudomonadota</taxon>
        <taxon>Gammaproteobacteria</taxon>
        <taxon>Enterobacterales</taxon>
        <taxon>Erwiniaceae</taxon>
        <taxon>Tatumella</taxon>
    </lineage>
</organism>
<keyword evidence="3" id="KW-1003">Cell membrane</keyword>
<dbReference type="Gene3D" id="1.20.1250.20">
    <property type="entry name" value="MFS general substrate transporter like domains"/>
    <property type="match status" value="2"/>
</dbReference>
<sequence length="435" mass="47068">MVNVVTTVNESTLFSRQMKRVLYASIIGSVIEWYDFVIYGMAAALVFNHLFFPAFDPSVGIILSLSTYAVGYFSRPLGGIIFGHFGDKLGRKAMLTLTLVLMGMGTFLIGCLPTYHQIGLMAPVLLVILRFTQGLGIGGEWAGSVALAVEHAPKNNRGLIGSLIQLGYPLGVLLSTAVFALMTLLPEPSFMSWGWRVPFLVSIVLVFAGTLIRYYVEESPVFEHSANKAAKTSLPFLDILKHHRRTFFTAIGIKLSEIAWVVTITVFGVSYVTQQLGLPKTVILNGLVCAAALELITIPLFGYLSDRFGRRPLFFCGCLFTIIAAFPLFILLDTRDPTIIALTVAVAVSFGQGIMFGPEAAWICELFPTHLRYTGASMGMQIGGALGGGIVPVAASALLVWAGGSTWAVSVMLIVIALLTLWATFAARETVHSDL</sequence>
<comment type="caution">
    <text evidence="9">The sequence shown here is derived from an EMBL/GenBank/DDBJ whole genome shotgun (WGS) entry which is preliminary data.</text>
</comment>
<dbReference type="FunFam" id="1.20.1250.20:FF:000001">
    <property type="entry name" value="Dicarboxylate MFS transporter"/>
    <property type="match status" value="1"/>
</dbReference>
<dbReference type="PANTHER" id="PTHR43045:SF1">
    <property type="entry name" value="SHIKIMATE TRANSPORTER"/>
    <property type="match status" value="1"/>
</dbReference>
<evidence type="ECO:0000313" key="10">
    <source>
        <dbReference type="Proteomes" id="UP000029577"/>
    </source>
</evidence>
<gene>
    <name evidence="9" type="ORF">HA49_20425</name>
</gene>
<keyword evidence="10" id="KW-1185">Reference proteome</keyword>
<dbReference type="InterPro" id="IPR036259">
    <property type="entry name" value="MFS_trans_sf"/>
</dbReference>
<dbReference type="Pfam" id="PF07690">
    <property type="entry name" value="MFS_1"/>
    <property type="match status" value="1"/>
</dbReference>
<dbReference type="STRING" id="642227.HA49_20425"/>
<feature type="transmembrane region" description="Helical" evidence="7">
    <location>
        <begin position="163"/>
        <end position="185"/>
    </location>
</feature>
<dbReference type="eggNOG" id="COG0477">
    <property type="taxonomic scope" value="Bacteria"/>
</dbReference>
<accession>A0A095V676</accession>
<feature type="transmembrane region" description="Helical" evidence="7">
    <location>
        <begin position="338"/>
        <end position="357"/>
    </location>
</feature>
<feature type="transmembrane region" description="Helical" evidence="7">
    <location>
        <begin position="407"/>
        <end position="427"/>
    </location>
</feature>
<dbReference type="SUPFAM" id="SSF103473">
    <property type="entry name" value="MFS general substrate transporter"/>
    <property type="match status" value="1"/>
</dbReference>
<feature type="transmembrane region" description="Helical" evidence="7">
    <location>
        <begin position="59"/>
        <end position="82"/>
    </location>
</feature>